<dbReference type="AlphaFoldDB" id="A0A6C0JUB3"/>
<reference evidence="3" key="1">
    <citation type="journal article" date="2020" name="Nature">
        <title>Giant virus diversity and host interactions through global metagenomics.</title>
        <authorList>
            <person name="Schulz F."/>
            <person name="Roux S."/>
            <person name="Paez-Espino D."/>
            <person name="Jungbluth S."/>
            <person name="Walsh D.A."/>
            <person name="Denef V.J."/>
            <person name="McMahon K.D."/>
            <person name="Konstantinidis K.T."/>
            <person name="Eloe-Fadrosh E.A."/>
            <person name="Kyrpides N.C."/>
            <person name="Woyke T."/>
        </authorList>
    </citation>
    <scope>NUCLEOTIDE SEQUENCE</scope>
    <source>
        <strain evidence="3">GVMAG-S-1040241-154</strain>
    </source>
</reference>
<feature type="region of interest" description="Disordered" evidence="1">
    <location>
        <begin position="141"/>
        <end position="180"/>
    </location>
</feature>
<evidence type="ECO:0000256" key="2">
    <source>
        <dbReference type="SAM" id="Phobius"/>
    </source>
</evidence>
<feature type="transmembrane region" description="Helical" evidence="2">
    <location>
        <begin position="6"/>
        <end position="24"/>
    </location>
</feature>
<protein>
    <submittedName>
        <fullName evidence="3">Uncharacterized protein</fullName>
    </submittedName>
</protein>
<evidence type="ECO:0000313" key="3">
    <source>
        <dbReference type="EMBL" id="QHU07498.1"/>
    </source>
</evidence>
<proteinExistence type="predicted"/>
<keyword evidence="2" id="KW-0472">Membrane</keyword>
<name>A0A6C0JUB3_9ZZZZ</name>
<sequence length="390" mass="43419">MKQILLSLIILIIIITIILLFYSIKYKKEKFLNFDFVPESIDFVKKNGAFYENQPIYSDDNPANNNKIVIELPQGLDGIHGQPAVCPSDCSNPDACNGSSCKGQPGDPGIPKCLIKAGEPGLQGFAGRKGDIGVKGQDIQPIQAPRGRQGPPGKTGNPGISYATLHGQNGQKGASGAMGLDARPQYMDDGTGTKVQETYPGQIFESENKKPIDFMSNSVEGADVVLGYNLGNDNRHNFDVAKVGYVTEKKINDIDINLSVPYMQSFEFELSISGEISLYQGHNYFTINIPNFKNPPFDNYKDMLIFCSWNIDDSLAVYHKNSKNEILMITDIVTDKATDTPNSYWYNTIDKSEKFTTKIIDNNKIYIYYKTENLAIDNKAKIICFYFNND</sequence>
<keyword evidence="2" id="KW-0812">Transmembrane</keyword>
<organism evidence="3">
    <name type="scientific">viral metagenome</name>
    <dbReference type="NCBI Taxonomy" id="1070528"/>
    <lineage>
        <taxon>unclassified sequences</taxon>
        <taxon>metagenomes</taxon>
        <taxon>organismal metagenomes</taxon>
    </lineage>
</organism>
<keyword evidence="2" id="KW-1133">Transmembrane helix</keyword>
<dbReference type="EMBL" id="MN740684">
    <property type="protein sequence ID" value="QHU07498.1"/>
    <property type="molecule type" value="Genomic_DNA"/>
</dbReference>
<evidence type="ECO:0000256" key="1">
    <source>
        <dbReference type="SAM" id="MobiDB-lite"/>
    </source>
</evidence>
<accession>A0A6C0JUB3</accession>